<dbReference type="PANTHER" id="PTHR14226:SF29">
    <property type="entry name" value="NEUROPATHY TARGET ESTERASE SWS"/>
    <property type="match status" value="1"/>
</dbReference>
<feature type="active site" description="Nucleophile" evidence="4">
    <location>
        <position position="52"/>
    </location>
</feature>
<dbReference type="EMBL" id="CADCSY010000024">
    <property type="protein sequence ID" value="CAA9218616.1"/>
    <property type="molecule type" value="Genomic_DNA"/>
</dbReference>
<dbReference type="SUPFAM" id="SSF52151">
    <property type="entry name" value="FabD/lysophospholipase-like"/>
    <property type="match status" value="1"/>
</dbReference>
<dbReference type="PROSITE" id="PS51635">
    <property type="entry name" value="PNPLA"/>
    <property type="match status" value="1"/>
</dbReference>
<name>A0A6J4HBL4_9ACTN</name>
<feature type="active site" description="Proton acceptor" evidence="4">
    <location>
        <position position="221"/>
    </location>
</feature>
<dbReference type="AlphaFoldDB" id="A0A6J4HBL4"/>
<evidence type="ECO:0000259" key="5">
    <source>
        <dbReference type="PROSITE" id="PS51635"/>
    </source>
</evidence>
<feature type="short sequence motif" description="DGA/G" evidence="4">
    <location>
        <begin position="221"/>
        <end position="223"/>
    </location>
</feature>
<evidence type="ECO:0000256" key="2">
    <source>
        <dbReference type="ARBA" id="ARBA00022963"/>
    </source>
</evidence>
<dbReference type="InterPro" id="IPR050301">
    <property type="entry name" value="NTE"/>
</dbReference>
<evidence type="ECO:0000256" key="4">
    <source>
        <dbReference type="PROSITE-ProRule" id="PRU01161"/>
    </source>
</evidence>
<evidence type="ECO:0000313" key="6">
    <source>
        <dbReference type="EMBL" id="CAA9218616.1"/>
    </source>
</evidence>
<proteinExistence type="predicted"/>
<dbReference type="PANTHER" id="PTHR14226">
    <property type="entry name" value="NEUROPATHY TARGET ESTERASE/SWISS CHEESE D.MELANOGASTER"/>
    <property type="match status" value="1"/>
</dbReference>
<evidence type="ECO:0000256" key="3">
    <source>
        <dbReference type="ARBA" id="ARBA00023098"/>
    </source>
</evidence>
<feature type="domain" description="PNPLA" evidence="5">
    <location>
        <begin position="16"/>
        <end position="237"/>
    </location>
</feature>
<accession>A0A6J4HBL4</accession>
<reference evidence="6" key="1">
    <citation type="submission" date="2020-02" db="EMBL/GenBank/DDBJ databases">
        <authorList>
            <person name="Meier V. D."/>
        </authorList>
    </citation>
    <scope>NUCLEOTIDE SEQUENCE</scope>
    <source>
        <strain evidence="6">AVDCRST_MAG20</strain>
    </source>
</reference>
<dbReference type="InterPro" id="IPR016035">
    <property type="entry name" value="Acyl_Trfase/lysoPLipase"/>
</dbReference>
<gene>
    <name evidence="6" type="ORF">AVDCRST_MAG20-550</name>
</gene>
<evidence type="ECO:0000256" key="1">
    <source>
        <dbReference type="ARBA" id="ARBA00022801"/>
    </source>
</evidence>
<comment type="caution">
    <text evidence="4">Lacks conserved residue(s) required for the propagation of feature annotation.</text>
</comment>
<keyword evidence="1 4" id="KW-0378">Hydrolase</keyword>
<organism evidence="6">
    <name type="scientific">uncultured Acidimicrobiales bacterium</name>
    <dbReference type="NCBI Taxonomy" id="310071"/>
    <lineage>
        <taxon>Bacteria</taxon>
        <taxon>Bacillati</taxon>
        <taxon>Actinomycetota</taxon>
        <taxon>Acidimicrobiia</taxon>
        <taxon>Acidimicrobiales</taxon>
        <taxon>environmental samples</taxon>
    </lineage>
</organism>
<dbReference type="GO" id="GO:0016042">
    <property type="term" value="P:lipid catabolic process"/>
    <property type="evidence" value="ECO:0007669"/>
    <property type="project" value="UniProtKB-UniRule"/>
</dbReference>
<dbReference type="InterPro" id="IPR002641">
    <property type="entry name" value="PNPLA_dom"/>
</dbReference>
<dbReference type="Gene3D" id="3.40.1090.10">
    <property type="entry name" value="Cytosolic phospholipase A2 catalytic domain"/>
    <property type="match status" value="2"/>
</dbReference>
<keyword evidence="3 4" id="KW-0443">Lipid metabolism</keyword>
<dbReference type="GO" id="GO:0016787">
    <property type="term" value="F:hydrolase activity"/>
    <property type="evidence" value="ECO:0007669"/>
    <property type="project" value="UniProtKB-UniRule"/>
</dbReference>
<dbReference type="Pfam" id="PF01734">
    <property type="entry name" value="Patatin"/>
    <property type="match status" value="1"/>
</dbReference>
<sequence>MVAGASEVGTGGVGLVLGAGGVIGHAWHAGVVAALAEEGWDARRADVVVGTSAGSVVAALLRADLDPSDIYARAVDQPLSPAGQRIVAAGLGSRPPIPPSFRPPARGGWAPAAPRTVLRALNPLNPRFGLLTGALPRGTNDTAMISDGIGRLHAEGWPSATMWICAVRLRDGRRVAFGRDVPGEVPDGGPAQVPVGLAVAASCAIPGFFAPVAIDGVDHVDGGVHSPTNGDLLAAVRPRLVVVSSPMSMDRSALRGMRPDRALRLGHRTTLLREVGALRRAGSVVISLQPGPEDIAAMGPPGTAMDPSRRGPVALQARETTLRRLQRKPVKDALAGV</sequence>
<feature type="short sequence motif" description="GXSXG" evidence="4">
    <location>
        <begin position="50"/>
        <end position="54"/>
    </location>
</feature>
<protein>
    <recommendedName>
        <fullName evidence="5">PNPLA domain-containing protein</fullName>
    </recommendedName>
</protein>
<keyword evidence="2 4" id="KW-0442">Lipid degradation</keyword>